<evidence type="ECO:0000313" key="11">
    <source>
        <dbReference type="Proteomes" id="UP000613768"/>
    </source>
</evidence>
<feature type="chain" id="PRO_5043643922" evidence="8">
    <location>
        <begin position="24"/>
        <end position="710"/>
    </location>
</feature>
<dbReference type="Proteomes" id="UP000613768">
    <property type="component" value="Unassembled WGS sequence"/>
</dbReference>
<comment type="cofactor">
    <cofactor evidence="7">
        <name>Zn(2+)</name>
        <dbReference type="ChEBI" id="CHEBI:29105"/>
    </cofactor>
    <text evidence="7">Binds 1 zinc ion.</text>
</comment>
<keyword evidence="11" id="KW-1185">Reference proteome</keyword>
<dbReference type="Gene3D" id="1.10.1370.10">
    <property type="entry name" value="Neurolysin, domain 3"/>
    <property type="match status" value="1"/>
</dbReference>
<comment type="caution">
    <text evidence="10">The sequence shown here is derived from an EMBL/GenBank/DDBJ whole genome shotgun (WGS) entry which is preliminary data.</text>
</comment>
<keyword evidence="2 7" id="KW-0645">Protease</keyword>
<gene>
    <name evidence="10" type="ORF">IFO71_02125</name>
</gene>
<dbReference type="PANTHER" id="PTHR43660">
    <property type="entry name" value="DIPEPTIDYL CARBOXYPEPTIDASE"/>
    <property type="match status" value="1"/>
</dbReference>
<feature type="signal peptide" evidence="8">
    <location>
        <begin position="1"/>
        <end position="23"/>
    </location>
</feature>
<comment type="similarity">
    <text evidence="1 7">Belongs to the peptidase M3 family.</text>
</comment>
<protein>
    <submittedName>
        <fullName evidence="10">M3 family metallopeptidase</fullName>
    </submittedName>
</protein>
<dbReference type="GO" id="GO:0005829">
    <property type="term" value="C:cytosol"/>
    <property type="evidence" value="ECO:0007669"/>
    <property type="project" value="UniProtKB-ARBA"/>
</dbReference>
<dbReference type="InterPro" id="IPR001567">
    <property type="entry name" value="Pept_M3A_M3B_dom"/>
</dbReference>
<dbReference type="EMBL" id="JACYTR010000003">
    <property type="protein sequence ID" value="MBD8524527.1"/>
    <property type="molecule type" value="Genomic_DNA"/>
</dbReference>
<evidence type="ECO:0000256" key="5">
    <source>
        <dbReference type="ARBA" id="ARBA00022833"/>
    </source>
</evidence>
<dbReference type="CDD" id="cd06456">
    <property type="entry name" value="M3A_DCP"/>
    <property type="match status" value="1"/>
</dbReference>
<keyword evidence="4 7" id="KW-0378">Hydrolase</keyword>
<dbReference type="InterPro" id="IPR024077">
    <property type="entry name" value="Neurolysin/TOP_dom2"/>
</dbReference>
<organism evidence="10 11">
    <name type="scientific">Pseudomarimonas arenosa</name>
    <dbReference type="NCBI Taxonomy" id="2774145"/>
    <lineage>
        <taxon>Bacteria</taxon>
        <taxon>Pseudomonadati</taxon>
        <taxon>Pseudomonadota</taxon>
        <taxon>Gammaproteobacteria</taxon>
        <taxon>Lysobacterales</taxon>
        <taxon>Lysobacteraceae</taxon>
        <taxon>Pseudomarimonas</taxon>
    </lineage>
</organism>
<sequence length="710" mass="78908">MKQALMAAALGLALSLPFGAAQATNAADNPFYTVSELPFQMPPFDKIKDEHYVPALTRGMAEHRAEIEAIANSKDAPSFENTIVALDKSGALLTRVSNVFFNLSGANTNDELQKIQRDFAPQFAAHQDAIVLNEALFKRVETIYQARQKLGLNDEDQRLIVRNYTDFVRAGAKLQGEQREQLKTLNARLAELQTQFSQNVLNETNARGLSVSDKAELAGLSEEAITAAETAAKAKGSEAPYLIALMNTSGQPALASLENREVRQRLFEASILRSSSGGEHDNRQLAIEMAKLRAQRANLLGYPTHAAYMLEDQTARSVDTVNKMMRELAPAAVANARREAAEMQAMIKADGKDFELAGWDWAYYANKLRQKKYNFDASELRPYFELNNVLEKGVFYAAGQLYGLQFERRTDLPVYQEDVQVYQVNEADGTPLGLFIADFYARANKRGGAWMNEYVSQSKLLGTQPVIGNHLNIPKPAAGQPTLMTFDEVTTLFHEFGHALHGLFSDVRYPRFAGTNVPTDFVEYPSQVNEMWATWPSVLANYAKHYKTGEQIPQELLDKVLAAEQFGQGFATTEYLAAALLDQAWHQLSADQVPTDALAFEAKTLQDLGLDFAPVPPRYRSTYFSHIFAGGYSAGYYSYLWSEVLDADSVEWFKENGGLKRANGDHFRKTLLSRGGSEEALELFNQFRGRAPDIAPLLQRRGLASGATAH</sequence>
<dbReference type="InterPro" id="IPR024079">
    <property type="entry name" value="MetalloPept_cat_dom_sf"/>
</dbReference>
<dbReference type="GO" id="GO:0004180">
    <property type="term" value="F:carboxypeptidase activity"/>
    <property type="evidence" value="ECO:0007669"/>
    <property type="project" value="TreeGrafter"/>
</dbReference>
<keyword evidence="5 7" id="KW-0862">Zinc</keyword>
<dbReference type="Pfam" id="PF01432">
    <property type="entry name" value="Peptidase_M3"/>
    <property type="match status" value="1"/>
</dbReference>
<dbReference type="InterPro" id="IPR045090">
    <property type="entry name" value="Pept_M3A_M3B"/>
</dbReference>
<evidence type="ECO:0000256" key="6">
    <source>
        <dbReference type="ARBA" id="ARBA00023049"/>
    </source>
</evidence>
<keyword evidence="3 7" id="KW-0479">Metal-binding</keyword>
<evidence type="ECO:0000256" key="8">
    <source>
        <dbReference type="SAM" id="SignalP"/>
    </source>
</evidence>
<reference evidence="10 11" key="1">
    <citation type="submission" date="2020-09" db="EMBL/GenBank/DDBJ databases">
        <title>Pseudoxanthomonas sp. CAU 1598 isolated from sand of Yaerae Beach.</title>
        <authorList>
            <person name="Kim W."/>
        </authorList>
    </citation>
    <scope>NUCLEOTIDE SEQUENCE [LARGE SCALE GENOMIC DNA]</scope>
    <source>
        <strain evidence="10 11">CAU 1598</strain>
    </source>
</reference>
<dbReference type="GO" id="GO:0006508">
    <property type="term" value="P:proteolysis"/>
    <property type="evidence" value="ECO:0007669"/>
    <property type="project" value="UniProtKB-KW"/>
</dbReference>
<evidence type="ECO:0000313" key="10">
    <source>
        <dbReference type="EMBL" id="MBD8524527.1"/>
    </source>
</evidence>
<dbReference type="PANTHER" id="PTHR43660:SF1">
    <property type="entry name" value="DIPEPTIDYL CARBOXYPEPTIDASE"/>
    <property type="match status" value="1"/>
</dbReference>
<evidence type="ECO:0000256" key="7">
    <source>
        <dbReference type="RuleBase" id="RU003435"/>
    </source>
</evidence>
<evidence type="ECO:0000256" key="4">
    <source>
        <dbReference type="ARBA" id="ARBA00022801"/>
    </source>
</evidence>
<feature type="domain" description="Peptidase M3A/M3B catalytic" evidence="9">
    <location>
        <begin position="254"/>
        <end position="702"/>
    </location>
</feature>
<keyword evidence="6 7" id="KW-0482">Metalloprotease</keyword>
<dbReference type="SUPFAM" id="SSF55486">
    <property type="entry name" value="Metalloproteases ('zincins'), catalytic domain"/>
    <property type="match status" value="1"/>
</dbReference>
<name>A0AAW3ZIL4_9GAMM</name>
<dbReference type="GO" id="GO:0046872">
    <property type="term" value="F:metal ion binding"/>
    <property type="evidence" value="ECO:0007669"/>
    <property type="project" value="UniProtKB-UniRule"/>
</dbReference>
<dbReference type="GO" id="GO:0004222">
    <property type="term" value="F:metalloendopeptidase activity"/>
    <property type="evidence" value="ECO:0007669"/>
    <property type="project" value="InterPro"/>
</dbReference>
<evidence type="ECO:0000256" key="2">
    <source>
        <dbReference type="ARBA" id="ARBA00022670"/>
    </source>
</evidence>
<dbReference type="Gene3D" id="1.10.1370.40">
    <property type="match status" value="1"/>
</dbReference>
<dbReference type="FunFam" id="3.40.390.10:FF:000009">
    <property type="entry name" value="Oligopeptidase A"/>
    <property type="match status" value="1"/>
</dbReference>
<evidence type="ECO:0000256" key="1">
    <source>
        <dbReference type="ARBA" id="ARBA00006040"/>
    </source>
</evidence>
<accession>A0AAW3ZIL4</accession>
<keyword evidence="8" id="KW-0732">Signal</keyword>
<proteinExistence type="inferred from homology"/>
<dbReference type="AlphaFoldDB" id="A0AAW3ZIL4"/>
<dbReference type="InterPro" id="IPR034005">
    <property type="entry name" value="M3A_DCP"/>
</dbReference>
<dbReference type="Gene3D" id="3.40.390.10">
    <property type="entry name" value="Collagenase (Catalytic Domain)"/>
    <property type="match status" value="1"/>
</dbReference>
<evidence type="ECO:0000259" key="9">
    <source>
        <dbReference type="Pfam" id="PF01432"/>
    </source>
</evidence>
<evidence type="ECO:0000256" key="3">
    <source>
        <dbReference type="ARBA" id="ARBA00022723"/>
    </source>
</evidence>